<dbReference type="SUPFAM" id="SSF69203">
    <property type="entry name" value="Nucleoplasmin-like core domain"/>
    <property type="match status" value="1"/>
</dbReference>
<evidence type="ECO:0000256" key="5">
    <source>
        <dbReference type="PROSITE-ProRule" id="PRU00277"/>
    </source>
</evidence>
<proteinExistence type="inferred from homology"/>
<feature type="compositionally biased region" description="Basic residues" evidence="6">
    <location>
        <begin position="306"/>
        <end position="316"/>
    </location>
</feature>
<dbReference type="PROSITE" id="PS50059">
    <property type="entry name" value="FKBP_PPIASE"/>
    <property type="match status" value="1"/>
</dbReference>
<dbReference type="AlphaFoldDB" id="A0A9D4ULY2"/>
<comment type="caution">
    <text evidence="8">The sequence shown here is derived from an EMBL/GenBank/DDBJ whole genome shotgun (WGS) entry which is preliminary data.</text>
</comment>
<evidence type="ECO:0000313" key="9">
    <source>
        <dbReference type="Proteomes" id="UP000886520"/>
    </source>
</evidence>
<sequence>MAFWGVEVKPRKSYTLKFSDFQAPRLHLSQATLGNRKSDDRTIVRCSVAESPFVYVCSLLPGVAETCTLDLFFDDDVTFSVKGSSSVHLVGYFDGVFDGNESGEDVEDDGYSDEEEEEEEESDSFIVSDDDDYDDEDDDDDDWFGKEDDTRVPNTGVTIEELPDDTEVPGKSLVPVKKVAKHSEKNGPADVTPAGKTSNSKQTAVQSKQDNSSEDEDGFRVKRHKKQEVAVVDVVANEKKPQKQVDGGSAAAGESICDGSGRKRKQKEASNEPHFKKKSADVQVETPQHKAVVAEEHEMDTDSQKSKKKKKKKKKGKDASEDISVSPAAQANGSTLTPIKQADVQTIELKKDDPNIVDSNEKGAVRKHPNGLEIGNIKMGKPDGKQATPGKKIGMIYTGRLRSNEKIFDSNVGKKPFLFRLGVGEVIKGWDIGVNGMRVGDKRRLVIPPEMGYGSKGVPGIPPNSWLKFDVELVEVK</sequence>
<feature type="compositionally biased region" description="Polar residues" evidence="6">
    <location>
        <begin position="327"/>
        <end position="338"/>
    </location>
</feature>
<protein>
    <recommendedName>
        <fullName evidence="4">FK506-binding protein</fullName>
        <ecNumber evidence="4">5.2.1.8</ecNumber>
    </recommendedName>
</protein>
<comment type="similarity">
    <text evidence="4">Belongs to the FKBP-type PPIase family.</text>
</comment>
<dbReference type="Gene3D" id="2.60.120.340">
    <property type="entry name" value="Nucleoplasmin core domain"/>
    <property type="match status" value="1"/>
</dbReference>
<dbReference type="PANTHER" id="PTHR43811">
    <property type="entry name" value="FKBP-TYPE PEPTIDYL-PROLYL CIS-TRANS ISOMERASE FKPA"/>
    <property type="match status" value="1"/>
</dbReference>
<dbReference type="Gene3D" id="3.10.50.40">
    <property type="match status" value="1"/>
</dbReference>
<keyword evidence="9" id="KW-1185">Reference proteome</keyword>
<dbReference type="InterPro" id="IPR046357">
    <property type="entry name" value="PPIase_dom_sf"/>
</dbReference>
<evidence type="ECO:0000256" key="4">
    <source>
        <dbReference type="PIRNR" id="PIRNR001473"/>
    </source>
</evidence>
<evidence type="ECO:0000256" key="6">
    <source>
        <dbReference type="SAM" id="MobiDB-lite"/>
    </source>
</evidence>
<dbReference type="SUPFAM" id="SSF54534">
    <property type="entry name" value="FKBP-like"/>
    <property type="match status" value="1"/>
</dbReference>
<evidence type="ECO:0000259" key="7">
    <source>
        <dbReference type="PROSITE" id="PS50059"/>
    </source>
</evidence>
<gene>
    <name evidence="8" type="ORF">GOP47_0014578</name>
</gene>
<feature type="compositionally biased region" description="Basic and acidic residues" evidence="6">
    <location>
        <begin position="267"/>
        <end position="280"/>
    </location>
</feature>
<dbReference type="EMBL" id="JABFUD020000014">
    <property type="protein sequence ID" value="KAI5070235.1"/>
    <property type="molecule type" value="Genomic_DNA"/>
</dbReference>
<accession>A0A9D4ULY2</accession>
<feature type="compositionally biased region" description="Polar residues" evidence="6">
    <location>
        <begin position="195"/>
        <end position="210"/>
    </location>
</feature>
<evidence type="ECO:0000256" key="3">
    <source>
        <dbReference type="ARBA" id="ARBA00023235"/>
    </source>
</evidence>
<dbReference type="Pfam" id="PF00254">
    <property type="entry name" value="FKBP_C"/>
    <property type="match status" value="1"/>
</dbReference>
<dbReference type="Proteomes" id="UP000886520">
    <property type="component" value="Chromosome 14"/>
</dbReference>
<keyword evidence="2 4" id="KW-0697">Rotamase</keyword>
<dbReference type="GO" id="GO:0003755">
    <property type="term" value="F:peptidyl-prolyl cis-trans isomerase activity"/>
    <property type="evidence" value="ECO:0007669"/>
    <property type="project" value="UniProtKB-KW"/>
</dbReference>
<dbReference type="EC" id="5.2.1.8" evidence="4"/>
<organism evidence="8 9">
    <name type="scientific">Adiantum capillus-veneris</name>
    <name type="common">Maidenhair fern</name>
    <dbReference type="NCBI Taxonomy" id="13818"/>
    <lineage>
        <taxon>Eukaryota</taxon>
        <taxon>Viridiplantae</taxon>
        <taxon>Streptophyta</taxon>
        <taxon>Embryophyta</taxon>
        <taxon>Tracheophyta</taxon>
        <taxon>Polypodiopsida</taxon>
        <taxon>Polypodiidae</taxon>
        <taxon>Polypodiales</taxon>
        <taxon>Pteridineae</taxon>
        <taxon>Pteridaceae</taxon>
        <taxon>Vittarioideae</taxon>
        <taxon>Adiantum</taxon>
    </lineage>
</organism>
<dbReference type="InterPro" id="IPR036824">
    <property type="entry name" value="Nucleoplasmin_core_dom_sf"/>
</dbReference>
<dbReference type="Pfam" id="PF17800">
    <property type="entry name" value="NPL"/>
    <property type="match status" value="1"/>
</dbReference>
<dbReference type="OrthoDB" id="1902587at2759"/>
<keyword evidence="3 4" id="KW-0413">Isomerase</keyword>
<evidence type="ECO:0000313" key="8">
    <source>
        <dbReference type="EMBL" id="KAI5070235.1"/>
    </source>
</evidence>
<reference evidence="8" key="1">
    <citation type="submission" date="2021-01" db="EMBL/GenBank/DDBJ databases">
        <title>Adiantum capillus-veneris genome.</title>
        <authorList>
            <person name="Fang Y."/>
            <person name="Liao Q."/>
        </authorList>
    </citation>
    <scope>NUCLEOTIDE SEQUENCE</scope>
    <source>
        <strain evidence="8">H3</strain>
        <tissue evidence="8">Leaf</tissue>
    </source>
</reference>
<feature type="compositionally biased region" description="Basic and acidic residues" evidence="6">
    <location>
        <begin position="354"/>
        <end position="364"/>
    </location>
</feature>
<dbReference type="InterPro" id="IPR023566">
    <property type="entry name" value="PPIase_Fpr3/Fpr4-like"/>
</dbReference>
<feature type="domain" description="PPIase FKBP-type" evidence="7">
    <location>
        <begin position="390"/>
        <end position="477"/>
    </location>
</feature>
<dbReference type="GO" id="GO:0005634">
    <property type="term" value="C:nucleus"/>
    <property type="evidence" value="ECO:0007669"/>
    <property type="project" value="UniProtKB-ARBA"/>
</dbReference>
<feature type="region of interest" description="Disordered" evidence="6">
    <location>
        <begin position="354"/>
        <end position="389"/>
    </location>
</feature>
<dbReference type="PIRSF" id="PIRSF001473">
    <property type="entry name" value="FK506-bp_FPR3"/>
    <property type="match status" value="1"/>
</dbReference>
<feature type="compositionally biased region" description="Basic and acidic residues" evidence="6">
    <location>
        <begin position="292"/>
        <end position="305"/>
    </location>
</feature>
<feature type="region of interest" description="Disordered" evidence="6">
    <location>
        <begin position="99"/>
        <end position="339"/>
    </location>
</feature>
<comment type="catalytic activity">
    <reaction evidence="1 4 5">
        <text>[protein]-peptidylproline (omega=180) = [protein]-peptidylproline (omega=0)</text>
        <dbReference type="Rhea" id="RHEA:16237"/>
        <dbReference type="Rhea" id="RHEA-COMP:10747"/>
        <dbReference type="Rhea" id="RHEA-COMP:10748"/>
        <dbReference type="ChEBI" id="CHEBI:83833"/>
        <dbReference type="ChEBI" id="CHEBI:83834"/>
        <dbReference type="EC" id="5.2.1.8"/>
    </reaction>
</comment>
<evidence type="ECO:0000256" key="1">
    <source>
        <dbReference type="ARBA" id="ARBA00000971"/>
    </source>
</evidence>
<dbReference type="InterPro" id="IPR001179">
    <property type="entry name" value="PPIase_FKBP_dom"/>
</dbReference>
<name>A0A9D4ULY2_ADICA</name>
<dbReference type="PANTHER" id="PTHR43811:SF19">
    <property type="entry name" value="39 KDA FK506-BINDING NUCLEAR PROTEIN"/>
    <property type="match status" value="1"/>
</dbReference>
<feature type="compositionally biased region" description="Acidic residues" evidence="6">
    <location>
        <begin position="101"/>
        <end position="142"/>
    </location>
</feature>
<dbReference type="FunFam" id="3.10.50.40:FF:000006">
    <property type="entry name" value="Peptidyl-prolyl cis-trans isomerase"/>
    <property type="match status" value="1"/>
</dbReference>
<dbReference type="InterPro" id="IPR041232">
    <property type="entry name" value="NPL"/>
</dbReference>
<evidence type="ECO:0000256" key="2">
    <source>
        <dbReference type="ARBA" id="ARBA00023110"/>
    </source>
</evidence>